<evidence type="ECO:0000313" key="2">
    <source>
        <dbReference type="EMBL" id="ORW19146.1"/>
    </source>
</evidence>
<dbReference type="EMBL" id="LQPI01000053">
    <property type="protein sequence ID" value="ORW19146.1"/>
    <property type="molecule type" value="Genomic_DNA"/>
</dbReference>
<evidence type="ECO:0000259" key="1">
    <source>
        <dbReference type="Pfam" id="PF08237"/>
    </source>
</evidence>
<comment type="caution">
    <text evidence="2">The sequence shown here is derived from an EMBL/GenBank/DDBJ whole genome shotgun (WGS) entry which is preliminary data.</text>
</comment>
<dbReference type="AlphaFoldDB" id="A0A1X1Z753"/>
<protein>
    <submittedName>
        <fullName evidence="2">PE family protein</fullName>
    </submittedName>
</protein>
<dbReference type="RefSeq" id="WP_085139254.1">
    <property type="nucleotide sequence ID" value="NZ_LQPI01000053.1"/>
</dbReference>
<dbReference type="InterPro" id="IPR013228">
    <property type="entry name" value="PE-PPE_C"/>
</dbReference>
<accession>A0A1X1Z753</accession>
<organism evidence="2 3">
    <name type="scientific">Mycolicibacter nonchromogenicus</name>
    <name type="common">Mycobacterium nonchromogenicum</name>
    <dbReference type="NCBI Taxonomy" id="1782"/>
    <lineage>
        <taxon>Bacteria</taxon>
        <taxon>Bacillati</taxon>
        <taxon>Actinomycetota</taxon>
        <taxon>Actinomycetes</taxon>
        <taxon>Mycobacteriales</taxon>
        <taxon>Mycobacteriaceae</taxon>
        <taxon>Mycolicibacter</taxon>
    </lineage>
</organism>
<dbReference type="PROSITE" id="PS51257">
    <property type="entry name" value="PROKAR_LIPOPROTEIN"/>
    <property type="match status" value="1"/>
</dbReference>
<gene>
    <name evidence="2" type="ORF">AWC18_15190</name>
</gene>
<name>A0A1X1Z753_MYCNO</name>
<proteinExistence type="predicted"/>
<evidence type="ECO:0000313" key="3">
    <source>
        <dbReference type="Proteomes" id="UP000193108"/>
    </source>
</evidence>
<feature type="domain" description="PE-PPE" evidence="1">
    <location>
        <begin position="82"/>
        <end position="294"/>
    </location>
</feature>
<sequence length="360" mass="38651">MTHSRFRWLAAGVLAGGCAGLMGLTSMFNASFAFGASNGTALIMGYVLTPDPGAFYRQRVMDLFIDPANPFAGQSVYSGYTPVVEPLNPSDYQQSLLDAAQTLNQDIARYLEDGPVTVFGVSSTTSIATAAMIELAQAGAAAPDPANLQFVLVEDLNTPNGGIFTRFPLDFGSLPATPVNTPYTTDIYNFEYSGATDFPKYPMNLLALANSMAGYVYLHPYLITGYPSSWDPDAMVDAVQLPMSPGYDGDTSIYLIPTMNLPLLEPLRQFPVFGPAMADFFQPALRVLIDLAYDRTDPADITTAISWGLPTIDWELVSHNIQLGVEQGATAAQVALGLLPQSALPDLYPYLPDLAGLIDA</sequence>
<dbReference type="Pfam" id="PF08237">
    <property type="entry name" value="PE-PPE"/>
    <property type="match status" value="1"/>
</dbReference>
<dbReference type="Proteomes" id="UP000193108">
    <property type="component" value="Unassembled WGS sequence"/>
</dbReference>
<reference evidence="2 3" key="1">
    <citation type="submission" date="2016-01" db="EMBL/GenBank/DDBJ databases">
        <title>The new phylogeny of the genus Mycobacterium.</title>
        <authorList>
            <person name="Tarcisio F."/>
            <person name="Conor M."/>
            <person name="Antonella G."/>
            <person name="Elisabetta G."/>
            <person name="Giulia F.S."/>
            <person name="Sara T."/>
            <person name="Anna F."/>
            <person name="Clotilde B."/>
            <person name="Roberto B."/>
            <person name="Veronica D.S."/>
            <person name="Fabio R."/>
            <person name="Monica P."/>
            <person name="Olivier J."/>
            <person name="Enrico T."/>
            <person name="Nicola S."/>
        </authorList>
    </citation>
    <scope>NUCLEOTIDE SEQUENCE [LARGE SCALE GENOMIC DNA]</scope>
    <source>
        <strain evidence="2 3">DSM 44164</strain>
    </source>
</reference>
<keyword evidence="3" id="KW-1185">Reference proteome</keyword>